<dbReference type="InterPro" id="IPR034641">
    <property type="entry name" value="RGL11"/>
</dbReference>
<feature type="domain" description="Rhamnogalacturonan lyase family 11 C-terminal" evidence="2">
    <location>
        <begin position="147"/>
        <end position="585"/>
    </location>
</feature>
<protein>
    <submittedName>
        <fullName evidence="3">Putative rhamnogalacturonan lyase in rhamnose utilization cluster</fullName>
    </submittedName>
</protein>
<evidence type="ECO:0000259" key="1">
    <source>
        <dbReference type="Pfam" id="PF18370"/>
    </source>
</evidence>
<dbReference type="Gene3D" id="2.60.40.10">
    <property type="entry name" value="Immunoglobulins"/>
    <property type="match status" value="1"/>
</dbReference>
<dbReference type="GO" id="GO:0016829">
    <property type="term" value="F:lyase activity"/>
    <property type="evidence" value="ECO:0007669"/>
    <property type="project" value="UniProtKB-KW"/>
</dbReference>
<organism evidence="3 4">
    <name type="scientific">Thermogutta terrifontis</name>
    <dbReference type="NCBI Taxonomy" id="1331910"/>
    <lineage>
        <taxon>Bacteria</taxon>
        <taxon>Pseudomonadati</taxon>
        <taxon>Planctomycetota</taxon>
        <taxon>Planctomycetia</taxon>
        <taxon>Pirellulales</taxon>
        <taxon>Thermoguttaceae</taxon>
        <taxon>Thermogutta</taxon>
    </lineage>
</organism>
<dbReference type="RefSeq" id="WP_095416043.1">
    <property type="nucleotide sequence ID" value="NZ_CP018477.1"/>
</dbReference>
<reference evidence="3 4" key="1">
    <citation type="journal article" name="Front. Microbiol.">
        <title>Sugar Metabolism of the First Thermophilic Planctomycete Thermogutta terrifontis: Comparative Genomic and Transcriptomic Approaches.</title>
        <authorList>
            <person name="Elcheninov A.G."/>
            <person name="Menzel P."/>
            <person name="Gudbergsdottir S.R."/>
            <person name="Slesarev A.I."/>
            <person name="Kadnikov V.V."/>
            <person name="Krogh A."/>
            <person name="Bonch-Osmolovskaya E.A."/>
            <person name="Peng X."/>
            <person name="Kublanov I.V."/>
        </authorList>
    </citation>
    <scope>NUCLEOTIDE SEQUENCE [LARGE SCALE GENOMIC DNA]</scope>
    <source>
        <strain evidence="3 4">R1</strain>
    </source>
</reference>
<dbReference type="AlphaFoldDB" id="A0A286RJW3"/>
<accession>A0A286RJW3</accession>
<dbReference type="Gene3D" id="2.130.10.10">
    <property type="entry name" value="YVTN repeat-like/Quinoprotein amine dehydrogenase"/>
    <property type="match status" value="1"/>
</dbReference>
<evidence type="ECO:0000313" key="3">
    <source>
        <dbReference type="EMBL" id="ASV76202.1"/>
    </source>
</evidence>
<name>A0A286RJW3_9BACT</name>
<evidence type="ECO:0000313" key="4">
    <source>
        <dbReference type="Proteomes" id="UP000215086"/>
    </source>
</evidence>
<dbReference type="OrthoDB" id="9802318at2"/>
<sequence>MAASRCSGGRRQVIVRWWNIALGAFVLVTGAGPAHGERQMEKLDRGFVAVQAGPRAVYLTWRLLREDPHDIAFNLYRQNQEGAAVVRLNKEPIIRTCDFVDDGVAAGTYRYILRAVKQGQERREESSSSLTVGEKARPYLSIKLDGNYTFQKVGIADLDGDGSLDVVIKQPNQNIDPYEAYWKPSPGTYKLEAYTLAGKMLWRYDLGWAIEQGIWYSPYIVYDLDGDGKAEVAVKTGEGDPRGPDGRVQGGPEYLTILDGATGKPVTRVAWPPREMFPSYNYASRNQLAVAYLDGKRPALIVLRGTYNVMVAIAYRYEKGQLSEIWRWDNRGLERKFQGQGAHCTQAADVDGDGRDEIILGSLVLDDDGKPLWSTGLGHPDHAYVGDLNPERPGMEIYYGIETRQQKNGMCMVDAKTGEILWGYDGPTRHVHSHGMCSDIDPRYPGAECYSADTDPNKDFAWAKLWSAQGKVISEENLAGFGPWVAYWDADPYRELIIGSRIRKYYPSQELEPRLEGSYVATVDLVGDWREEIITTIPGEIRIYVTTIPAVDRRPSLFQDPLYRLDVAMAAMGYYQPPLTSYDLASQK</sequence>
<dbReference type="InterPro" id="IPR041624">
    <property type="entry name" value="RGI_lyase"/>
</dbReference>
<evidence type="ECO:0000259" key="2">
    <source>
        <dbReference type="Pfam" id="PF21348"/>
    </source>
</evidence>
<dbReference type="InterPro" id="IPR013783">
    <property type="entry name" value="Ig-like_fold"/>
</dbReference>
<dbReference type="SUPFAM" id="SSF69318">
    <property type="entry name" value="Integrin alpha N-terminal domain"/>
    <property type="match status" value="1"/>
</dbReference>
<dbReference type="InterPro" id="IPR015943">
    <property type="entry name" value="WD40/YVTN_repeat-like_dom_sf"/>
</dbReference>
<dbReference type="InterPro" id="IPR028994">
    <property type="entry name" value="Integrin_alpha_N"/>
</dbReference>
<dbReference type="Pfam" id="PF18370">
    <property type="entry name" value="RGI_lyase"/>
    <property type="match status" value="1"/>
</dbReference>
<dbReference type="PANTHER" id="PTHR43118">
    <property type="entry name" value="RHAMNOGALACTURONAN LYASE (EUROFUNG)"/>
    <property type="match status" value="1"/>
</dbReference>
<feature type="domain" description="Rhamnogalacturonan I lyase beta-sheet" evidence="1">
    <location>
        <begin position="38"/>
        <end position="126"/>
    </location>
</feature>
<dbReference type="KEGG" id="ttf:THTE_3601"/>
<keyword evidence="3" id="KW-0456">Lyase</keyword>
<dbReference type="Proteomes" id="UP000215086">
    <property type="component" value="Chromosome"/>
</dbReference>
<dbReference type="InterPro" id="IPR049366">
    <property type="entry name" value="RGL11_C"/>
</dbReference>
<dbReference type="PANTHER" id="PTHR43118:SF1">
    <property type="entry name" value="RHAMNOGALACTURONAN LYASE (EUROFUNG)"/>
    <property type="match status" value="1"/>
</dbReference>
<gene>
    <name evidence="3" type="ORF">THTE_3601</name>
</gene>
<dbReference type="EMBL" id="CP018477">
    <property type="protein sequence ID" value="ASV76202.1"/>
    <property type="molecule type" value="Genomic_DNA"/>
</dbReference>
<proteinExistence type="predicted"/>
<dbReference type="Pfam" id="PF21348">
    <property type="entry name" value="RGL11_C"/>
    <property type="match status" value="1"/>
</dbReference>
<keyword evidence="4" id="KW-1185">Reference proteome</keyword>